<dbReference type="SUPFAM" id="SSF52317">
    <property type="entry name" value="Class I glutamine amidotransferase-like"/>
    <property type="match status" value="1"/>
</dbReference>
<dbReference type="PROSITE" id="PS01124">
    <property type="entry name" value="HTH_ARAC_FAMILY_2"/>
    <property type="match status" value="1"/>
</dbReference>
<gene>
    <name evidence="4" type="ORF">VTAP4600_B0350</name>
</gene>
<proteinExistence type="predicted"/>
<dbReference type="EMBL" id="LT960612">
    <property type="protein sequence ID" value="SON51961.1"/>
    <property type="molecule type" value="Genomic_DNA"/>
</dbReference>
<evidence type="ECO:0000313" key="5">
    <source>
        <dbReference type="Proteomes" id="UP000235828"/>
    </source>
</evidence>
<dbReference type="GO" id="GO:0003700">
    <property type="term" value="F:DNA-binding transcription factor activity"/>
    <property type="evidence" value="ECO:0007669"/>
    <property type="project" value="InterPro"/>
</dbReference>
<dbReference type="SUPFAM" id="SSF46689">
    <property type="entry name" value="Homeodomain-like"/>
    <property type="match status" value="2"/>
</dbReference>
<organism evidence="4 5">
    <name type="scientific">Vibrio tapetis subsp. tapetis</name>
    <dbReference type="NCBI Taxonomy" id="1671868"/>
    <lineage>
        <taxon>Bacteria</taxon>
        <taxon>Pseudomonadati</taxon>
        <taxon>Pseudomonadota</taxon>
        <taxon>Gammaproteobacteria</taxon>
        <taxon>Vibrionales</taxon>
        <taxon>Vibrionaceae</taxon>
        <taxon>Vibrio</taxon>
    </lineage>
</organism>
<evidence type="ECO:0000313" key="4">
    <source>
        <dbReference type="EMBL" id="SON51961.1"/>
    </source>
</evidence>
<feature type="domain" description="HTH araC/xylS-type" evidence="3">
    <location>
        <begin position="204"/>
        <end position="302"/>
    </location>
</feature>
<dbReference type="RefSeq" id="WP_102524318.1">
    <property type="nucleotide sequence ID" value="NZ_LT960612.1"/>
</dbReference>
<evidence type="ECO:0000259" key="3">
    <source>
        <dbReference type="PROSITE" id="PS01124"/>
    </source>
</evidence>
<dbReference type="InterPro" id="IPR002818">
    <property type="entry name" value="DJ-1/PfpI"/>
</dbReference>
<dbReference type="KEGG" id="vta:B0350"/>
<dbReference type="InterPro" id="IPR029062">
    <property type="entry name" value="Class_I_gatase-like"/>
</dbReference>
<dbReference type="InterPro" id="IPR009057">
    <property type="entry name" value="Homeodomain-like_sf"/>
</dbReference>
<sequence>MKRISIGIYHYTNALKSAIYGLEEMFFLANQICDEQKLGTKFMPVIFETPPPIDQKFAVILLPPSLQSQAYLSANSNDLEWLITQHGQGSTIASACAGAFILAATSLVDKRAVTTHWGLSELFHQTFPHIELKSNEILIDHGDVITAGGMMSWVDLGFELIKKYTNANVMRKLGKQLVVDTAPREQRFYQQFTPSLLHGDQPIVRIQQIMNVQYMQNITIQSLAAQANLTLRTMQRRFVKATSDNPNRYLQRLRIQKACDLLESTQASFETIANKVGYEDASACRKIFIKTMGLTPKEFRTRFTRN</sequence>
<dbReference type="InterPro" id="IPR052158">
    <property type="entry name" value="INH-QAR"/>
</dbReference>
<dbReference type="GO" id="GO:0043565">
    <property type="term" value="F:sequence-specific DNA binding"/>
    <property type="evidence" value="ECO:0007669"/>
    <property type="project" value="InterPro"/>
</dbReference>
<dbReference type="PANTHER" id="PTHR43130:SF3">
    <property type="entry name" value="HTH-TYPE TRANSCRIPTIONAL REGULATOR RV1931C"/>
    <property type="match status" value="1"/>
</dbReference>
<dbReference type="Pfam" id="PF12833">
    <property type="entry name" value="HTH_18"/>
    <property type="match status" value="1"/>
</dbReference>
<keyword evidence="2" id="KW-0804">Transcription</keyword>
<dbReference type="InterPro" id="IPR018060">
    <property type="entry name" value="HTH_AraC"/>
</dbReference>
<name>A0A2N8ZJ88_9VIBR</name>
<keyword evidence="1" id="KW-0805">Transcription regulation</keyword>
<dbReference type="Gene3D" id="1.10.10.60">
    <property type="entry name" value="Homeodomain-like"/>
    <property type="match status" value="1"/>
</dbReference>
<dbReference type="Proteomes" id="UP000235828">
    <property type="component" value="Chromosome B"/>
</dbReference>
<protein>
    <submittedName>
        <fullName evidence="4">Putative AraC family transcriptional regulator</fullName>
    </submittedName>
</protein>
<dbReference type="PANTHER" id="PTHR43130">
    <property type="entry name" value="ARAC-FAMILY TRANSCRIPTIONAL REGULATOR"/>
    <property type="match status" value="1"/>
</dbReference>
<dbReference type="OrthoDB" id="9803764at2"/>
<reference evidence="4 5" key="1">
    <citation type="submission" date="2017-10" db="EMBL/GenBank/DDBJ databases">
        <authorList>
            <person name="Banno H."/>
            <person name="Chua N.-H."/>
        </authorList>
    </citation>
    <scope>NUCLEOTIDE SEQUENCE [LARGE SCALE GENOMIC DNA]</scope>
    <source>
        <strain evidence="4">Vibrio tapetis CECT4600</strain>
    </source>
</reference>
<dbReference type="Gene3D" id="3.40.50.880">
    <property type="match status" value="1"/>
</dbReference>
<dbReference type="SMART" id="SM00342">
    <property type="entry name" value="HTH_ARAC"/>
    <property type="match status" value="1"/>
</dbReference>
<accession>A0A2N8ZJ88</accession>
<evidence type="ECO:0000256" key="1">
    <source>
        <dbReference type="ARBA" id="ARBA00023015"/>
    </source>
</evidence>
<dbReference type="AlphaFoldDB" id="A0A2N8ZJ88"/>
<keyword evidence="5" id="KW-1185">Reference proteome</keyword>
<evidence type="ECO:0000256" key="2">
    <source>
        <dbReference type="ARBA" id="ARBA00023163"/>
    </source>
</evidence>
<dbReference type="Pfam" id="PF01965">
    <property type="entry name" value="DJ-1_PfpI"/>
    <property type="match status" value="1"/>
</dbReference>